<dbReference type="EMBL" id="CP003539">
    <property type="protein sequence ID" value="AFX99164.1"/>
    <property type="molecule type" value="Genomic_DNA"/>
</dbReference>
<gene>
    <name evidence="1" type="ORF">A1OE_983</name>
</gene>
<keyword evidence="2" id="KW-1185">Reference proteome</keyword>
<accession>K7YRI6</accession>
<evidence type="ECO:0000313" key="1">
    <source>
        <dbReference type="EMBL" id="AFX99164.1"/>
    </source>
</evidence>
<name>K7YRI6_9PROT</name>
<dbReference type="HOGENOM" id="CLU_3341687_0_0_5"/>
<sequence>MLFFFTSLHAFFLKKIIYQNYDKASQITTRFSMCDWL</sequence>
<dbReference type="AlphaFoldDB" id="K7YRI6"/>
<evidence type="ECO:0000313" key="2">
    <source>
        <dbReference type="Proteomes" id="UP000010077"/>
    </source>
</evidence>
<protein>
    <submittedName>
        <fullName evidence="1">Uncharacterized protein</fullName>
    </submittedName>
</protein>
<dbReference type="KEGG" id="thal:A1OE_983"/>
<dbReference type="Proteomes" id="UP000010077">
    <property type="component" value="Chromosome"/>
</dbReference>
<reference evidence="1 2" key="1">
    <citation type="journal article" date="2012" name="Proc. Natl. Acad. Sci. U.S.A.">
        <title>Genome streamlining and chemical defense in a coral reef symbiosis.</title>
        <authorList>
            <person name="Kwan J.C."/>
            <person name="Donia M.S."/>
            <person name="Han A.W."/>
            <person name="Hirose E."/>
            <person name="Haygood M.G."/>
            <person name="Schmidt E.W."/>
        </authorList>
    </citation>
    <scope>NUCLEOTIDE SEQUENCE [LARGE SCALE GENOMIC DNA]</scope>
    <source>
        <strain evidence="1 2">L2</strain>
    </source>
</reference>
<organism evidence="1 2">
    <name type="scientific">Candidatus Endolissoclinum faulkneri L2</name>
    <dbReference type="NCBI Taxonomy" id="1193729"/>
    <lineage>
        <taxon>Bacteria</taxon>
        <taxon>Pseudomonadati</taxon>
        <taxon>Pseudomonadota</taxon>
        <taxon>Alphaproteobacteria</taxon>
        <taxon>Rhodospirillales</taxon>
        <taxon>Rhodospirillaceae</taxon>
        <taxon>Candidatus Endolissoclinum</taxon>
    </lineage>
</organism>
<proteinExistence type="predicted"/>